<accession>A0A9J6ZM30</accession>
<keyword evidence="3" id="KW-1185">Reference proteome</keyword>
<name>A0A9J6ZM30_9BACT</name>
<evidence type="ECO:0000313" key="3">
    <source>
        <dbReference type="Proteomes" id="UP001056426"/>
    </source>
</evidence>
<gene>
    <name evidence="2" type="ORF">M9189_06900</name>
</gene>
<dbReference type="InterPro" id="IPR029044">
    <property type="entry name" value="Nucleotide-diphossugar_trans"/>
</dbReference>
<dbReference type="Proteomes" id="UP001056426">
    <property type="component" value="Chromosome"/>
</dbReference>
<dbReference type="RefSeq" id="WP_250721954.1">
    <property type="nucleotide sequence ID" value="NZ_CP098400.1"/>
</dbReference>
<proteinExistence type="predicted"/>
<dbReference type="AlphaFoldDB" id="A0A9J6ZM30"/>
<dbReference type="Pfam" id="PF14134">
    <property type="entry name" value="DUF4301"/>
    <property type="match status" value="1"/>
</dbReference>
<reference evidence="2" key="1">
    <citation type="submission" date="2022-05" db="EMBL/GenBank/DDBJ databases">
        <authorList>
            <person name="Sun X."/>
        </authorList>
    </citation>
    <scope>NUCLEOTIDE SEQUENCE</scope>
    <source>
        <strain evidence="2">Ai-910</strain>
    </source>
</reference>
<organism evidence="2 3">
    <name type="scientific">Xiashengella succiniciproducens</name>
    <dbReference type="NCBI Taxonomy" id="2949635"/>
    <lineage>
        <taxon>Bacteria</taxon>
        <taxon>Pseudomonadati</taxon>
        <taxon>Bacteroidota</taxon>
        <taxon>Bacteroidia</taxon>
        <taxon>Marinilabiliales</taxon>
        <taxon>Marinilabiliaceae</taxon>
        <taxon>Xiashengella</taxon>
    </lineage>
</organism>
<dbReference type="EMBL" id="CP098400">
    <property type="protein sequence ID" value="URW78590.1"/>
    <property type="molecule type" value="Genomic_DNA"/>
</dbReference>
<dbReference type="SUPFAM" id="SSF53448">
    <property type="entry name" value="Nucleotide-diphospho-sugar transferases"/>
    <property type="match status" value="1"/>
</dbReference>
<dbReference type="InterPro" id="IPR025393">
    <property type="entry name" value="DUF4301"/>
</dbReference>
<evidence type="ECO:0000259" key="1">
    <source>
        <dbReference type="Pfam" id="PF14134"/>
    </source>
</evidence>
<dbReference type="KEGG" id="alkq:M9189_06900"/>
<protein>
    <submittedName>
        <fullName evidence="2">DUF4301 family protein</fullName>
    </submittedName>
</protein>
<feature type="domain" description="DUF4301" evidence="1">
    <location>
        <begin position="3"/>
        <end position="506"/>
    </location>
</feature>
<evidence type="ECO:0000313" key="2">
    <source>
        <dbReference type="EMBL" id="URW78590.1"/>
    </source>
</evidence>
<sequence>MITQSDLTQITAKGIDKISLEEQLERFAKGFEPLNIVRPATVADGIVRLDDTELEASVQEYERAIKQGVSVAKFVPASGAATRMFKDLFSYLDNPADLALLSENHPVRQFIEQAHRFAFFPLLTTLVDTDINDIDHRRQHAVAVISALLESNGLNYGFLPKGLVHFHRYGDQIRTSMEEHLVEGALYVKDSSERVRIHFTISPQHEEYFRKQLDAAIPELKKTYGILPEVSFSFQKPHTDTLAAGPDNRPFRDEEGKLLFRPGGHGALIENLNEQETEIVFIKNIDNVVPEHLLGSTVRYKKALGGLLIKLRKSIYNYLTKLETSSDNSLIDEISTFLQDELYVQLPDSFKALGPDQKAEYLRTYLNRPIRVCGMVKNVGEPGGGPFWIREKNGQESLQILESSQFDLSNAAQKAVFNSATHFNPVDLVCSLFDYKGRKFDLKQYTNPETGFISEKSYNGRPLKALELPGLWNGAMASWITLFVEVPLSTFNPVKVVNDLLRSQHQPA</sequence>
<reference evidence="2" key="2">
    <citation type="submission" date="2022-06" db="EMBL/GenBank/DDBJ databases">
        <title>Xiashengella guii gen. nov. sp. nov., a bacterium isolated form anaerobic digestion tank.</title>
        <authorList>
            <person name="Huang H."/>
        </authorList>
    </citation>
    <scope>NUCLEOTIDE SEQUENCE</scope>
    <source>
        <strain evidence="2">Ai-910</strain>
    </source>
</reference>